<protein>
    <submittedName>
        <fullName evidence="1">Uncharacterized protein</fullName>
    </submittedName>
</protein>
<name>A0A7W8MUW9_9BACL</name>
<dbReference type="EMBL" id="JACHEP010000010">
    <property type="protein sequence ID" value="MBB5324957.1"/>
    <property type="molecule type" value="Genomic_DNA"/>
</dbReference>
<keyword evidence="2" id="KW-1185">Reference proteome</keyword>
<dbReference type="Proteomes" id="UP000520011">
    <property type="component" value="Unassembled WGS sequence"/>
</dbReference>
<dbReference type="RefSeq" id="WP_183254102.1">
    <property type="nucleotide sequence ID" value="NZ_JACHEP010000010.1"/>
</dbReference>
<sequence>MEIKTKTKNRKFFIATYIEANKIEKEWLERLQIVCFDEETRVQEQAYTVYASVV</sequence>
<reference evidence="1 2" key="1">
    <citation type="submission" date="2020-08" db="EMBL/GenBank/DDBJ databases">
        <title>Genomic Encyclopedia of Type Strains, Phase IV (KMG-IV): sequencing the most valuable type-strain genomes for metagenomic binning, comparative biology and taxonomic classification.</title>
        <authorList>
            <person name="Goeker M."/>
        </authorList>
    </citation>
    <scope>NUCLEOTIDE SEQUENCE [LARGE SCALE GENOMIC DNA]</scope>
    <source>
        <strain evidence="1 2">DSM 16325</strain>
    </source>
</reference>
<evidence type="ECO:0000313" key="2">
    <source>
        <dbReference type="Proteomes" id="UP000520011"/>
    </source>
</evidence>
<accession>A0A7W8MUW9</accession>
<comment type="caution">
    <text evidence="1">The sequence shown here is derived from an EMBL/GenBank/DDBJ whole genome shotgun (WGS) entry which is preliminary data.</text>
</comment>
<proteinExistence type="predicted"/>
<gene>
    <name evidence="1" type="ORF">HNQ34_002056</name>
</gene>
<organism evidence="1 2">
    <name type="scientific">Anoxybacteroides tepidamans</name>
    <dbReference type="NCBI Taxonomy" id="265948"/>
    <lineage>
        <taxon>Bacteria</taxon>
        <taxon>Bacillati</taxon>
        <taxon>Bacillota</taxon>
        <taxon>Bacilli</taxon>
        <taxon>Bacillales</taxon>
        <taxon>Anoxybacillaceae</taxon>
        <taxon>Anoxybacteroides</taxon>
    </lineage>
</organism>
<evidence type="ECO:0000313" key="1">
    <source>
        <dbReference type="EMBL" id="MBB5324957.1"/>
    </source>
</evidence>
<dbReference type="AlphaFoldDB" id="A0A7W8MUW9"/>